<dbReference type="InterPro" id="IPR036514">
    <property type="entry name" value="SGNH_hydro_sf"/>
</dbReference>
<dbReference type="Gene3D" id="3.40.50.1110">
    <property type="entry name" value="SGNH hydrolase"/>
    <property type="match status" value="1"/>
</dbReference>
<feature type="domain" description="SGNH hydrolase-type esterase" evidence="1">
    <location>
        <begin position="50"/>
        <end position="213"/>
    </location>
</feature>
<dbReference type="Pfam" id="PF13472">
    <property type="entry name" value="Lipase_GDSL_2"/>
    <property type="match status" value="1"/>
</dbReference>
<keyword evidence="3" id="KW-1185">Reference proteome</keyword>
<reference evidence="2" key="1">
    <citation type="submission" date="2023-07" db="EMBL/GenBank/DDBJ databases">
        <title>Black Yeasts Isolated from many extreme environments.</title>
        <authorList>
            <person name="Coleine C."/>
            <person name="Stajich J.E."/>
            <person name="Selbmann L."/>
        </authorList>
    </citation>
    <scope>NUCLEOTIDE SEQUENCE</scope>
    <source>
        <strain evidence="2">CCFEE 5485</strain>
    </source>
</reference>
<dbReference type="InterPro" id="IPR051532">
    <property type="entry name" value="Ester_Hydrolysis_Enzymes"/>
</dbReference>
<protein>
    <recommendedName>
        <fullName evidence="1">SGNH hydrolase-type esterase domain-containing protein</fullName>
    </recommendedName>
</protein>
<dbReference type="Proteomes" id="UP001274830">
    <property type="component" value="Unassembled WGS sequence"/>
</dbReference>
<dbReference type="InterPro" id="IPR013830">
    <property type="entry name" value="SGNH_hydro"/>
</dbReference>
<evidence type="ECO:0000313" key="3">
    <source>
        <dbReference type="Proteomes" id="UP001274830"/>
    </source>
</evidence>
<dbReference type="GO" id="GO:0004622">
    <property type="term" value="F:phosphatidylcholine lysophospholipase activity"/>
    <property type="evidence" value="ECO:0007669"/>
    <property type="project" value="TreeGrafter"/>
</dbReference>
<evidence type="ECO:0000259" key="1">
    <source>
        <dbReference type="Pfam" id="PF13472"/>
    </source>
</evidence>
<accession>A0AAE0WIF7</accession>
<dbReference type="AlphaFoldDB" id="A0AAE0WIF7"/>
<dbReference type="CDD" id="cd01833">
    <property type="entry name" value="XynB_like"/>
    <property type="match status" value="1"/>
</dbReference>
<sequence length="297" mass="31350">MHSCPRHSRRYHREKSTYPATGRLHYRKSFLETRIVQRTDKNKYGYLSSDGNGYRQYLQTDIKNAGASVTFVGSVKSGTMTNNNNEGHSGWVISQIAGAAAQITSLDPGIVLLHAGTNDCNNPSLAATAYQRLGSLVDQLIKQWPDATILVAKIIPSTNSGTNTAISNLNAQIPGLVATRANAGHKVAVVDMSPPNFTTSELGDYLHPSAEGYNKMATLWLGGLNAAAARGWLGGAATSSITSPITTKEPTSTARATIVTSTKTSAAAVTSTAATVAKYGQCGGQGYSVLLEKMGLS</sequence>
<organism evidence="2 3">
    <name type="scientific">Recurvomyces mirabilis</name>
    <dbReference type="NCBI Taxonomy" id="574656"/>
    <lineage>
        <taxon>Eukaryota</taxon>
        <taxon>Fungi</taxon>
        <taxon>Dikarya</taxon>
        <taxon>Ascomycota</taxon>
        <taxon>Pezizomycotina</taxon>
        <taxon>Dothideomycetes</taxon>
        <taxon>Dothideomycetidae</taxon>
        <taxon>Mycosphaerellales</taxon>
        <taxon>Teratosphaeriaceae</taxon>
        <taxon>Recurvomyces</taxon>
    </lineage>
</organism>
<comment type="caution">
    <text evidence="2">The sequence shown here is derived from an EMBL/GenBank/DDBJ whole genome shotgun (WGS) entry which is preliminary data.</text>
</comment>
<proteinExistence type="predicted"/>
<name>A0AAE0WIF7_9PEZI</name>
<dbReference type="PANTHER" id="PTHR30383:SF5">
    <property type="entry name" value="SGNH HYDROLASE-TYPE ESTERASE DOMAIN-CONTAINING PROTEIN"/>
    <property type="match status" value="1"/>
</dbReference>
<gene>
    <name evidence="2" type="ORF">LTR78_009908</name>
</gene>
<dbReference type="SUPFAM" id="SSF52266">
    <property type="entry name" value="SGNH hydrolase"/>
    <property type="match status" value="1"/>
</dbReference>
<evidence type="ECO:0000313" key="2">
    <source>
        <dbReference type="EMBL" id="KAK3670253.1"/>
    </source>
</evidence>
<dbReference type="EMBL" id="JAUTXT010000060">
    <property type="protein sequence ID" value="KAK3670253.1"/>
    <property type="molecule type" value="Genomic_DNA"/>
</dbReference>
<dbReference type="PANTHER" id="PTHR30383">
    <property type="entry name" value="THIOESTERASE 1/PROTEASE 1/LYSOPHOSPHOLIPASE L1"/>
    <property type="match status" value="1"/>
</dbReference>